<comment type="caution">
    <text evidence="8">The sequence shown here is derived from an EMBL/GenBank/DDBJ whole genome shotgun (WGS) entry which is preliminary data.</text>
</comment>
<dbReference type="GO" id="GO:0031564">
    <property type="term" value="P:transcription antitermination"/>
    <property type="evidence" value="ECO:0007669"/>
    <property type="project" value="UniProtKB-KW"/>
</dbReference>
<keyword evidence="3 6" id="KW-0694">RNA-binding</keyword>
<dbReference type="AlphaFoldDB" id="A0A537J5G2"/>
<name>A0A537J5G2_9BACT</name>
<dbReference type="NCBIfam" id="TIGR01951">
    <property type="entry name" value="nusB"/>
    <property type="match status" value="1"/>
</dbReference>
<evidence type="ECO:0000256" key="2">
    <source>
        <dbReference type="ARBA" id="ARBA00022814"/>
    </source>
</evidence>
<dbReference type="Gene3D" id="1.10.940.10">
    <property type="entry name" value="NusB-like"/>
    <property type="match status" value="1"/>
</dbReference>
<dbReference type="InterPro" id="IPR011605">
    <property type="entry name" value="NusB_fam"/>
</dbReference>
<evidence type="ECO:0000256" key="5">
    <source>
        <dbReference type="ARBA" id="ARBA00023163"/>
    </source>
</evidence>
<dbReference type="PANTHER" id="PTHR11078:SF3">
    <property type="entry name" value="ANTITERMINATION NUSB DOMAIN-CONTAINING PROTEIN"/>
    <property type="match status" value="1"/>
</dbReference>
<evidence type="ECO:0000256" key="1">
    <source>
        <dbReference type="ARBA" id="ARBA00005952"/>
    </source>
</evidence>
<evidence type="ECO:0000259" key="7">
    <source>
        <dbReference type="Pfam" id="PF01029"/>
    </source>
</evidence>
<evidence type="ECO:0000256" key="3">
    <source>
        <dbReference type="ARBA" id="ARBA00022884"/>
    </source>
</evidence>
<dbReference type="Pfam" id="PF01029">
    <property type="entry name" value="NusB"/>
    <property type="match status" value="1"/>
</dbReference>
<proteinExistence type="inferred from homology"/>
<reference evidence="8 9" key="1">
    <citation type="journal article" date="2019" name="Nat. Microbiol.">
        <title>Mediterranean grassland soil C-N compound turnover is dependent on rainfall and depth, and is mediated by genomically divergent microorganisms.</title>
        <authorList>
            <person name="Diamond S."/>
            <person name="Andeer P.F."/>
            <person name="Li Z."/>
            <person name="Crits-Christoph A."/>
            <person name="Burstein D."/>
            <person name="Anantharaman K."/>
            <person name="Lane K.R."/>
            <person name="Thomas B.C."/>
            <person name="Pan C."/>
            <person name="Northen T.R."/>
            <person name="Banfield J.F."/>
        </authorList>
    </citation>
    <scope>NUCLEOTIDE SEQUENCE [LARGE SCALE GENOMIC DNA]</scope>
    <source>
        <strain evidence="8">NP_7</strain>
    </source>
</reference>
<dbReference type="HAMAP" id="MF_00073">
    <property type="entry name" value="NusB"/>
    <property type="match status" value="1"/>
</dbReference>
<feature type="domain" description="NusB/RsmB/TIM44" evidence="7">
    <location>
        <begin position="3"/>
        <end position="127"/>
    </location>
</feature>
<dbReference type="Proteomes" id="UP000320048">
    <property type="component" value="Unassembled WGS sequence"/>
</dbReference>
<gene>
    <name evidence="6 8" type="primary">nusB</name>
    <name evidence="8" type="ORF">E6H04_11825</name>
</gene>
<organism evidence="8 9">
    <name type="scientific">Candidatus Segetimicrobium genomatis</name>
    <dbReference type="NCBI Taxonomy" id="2569760"/>
    <lineage>
        <taxon>Bacteria</taxon>
        <taxon>Bacillati</taxon>
        <taxon>Candidatus Sysuimicrobiota</taxon>
        <taxon>Candidatus Sysuimicrobiia</taxon>
        <taxon>Candidatus Sysuimicrobiales</taxon>
        <taxon>Candidatus Segetimicrobiaceae</taxon>
        <taxon>Candidatus Segetimicrobium</taxon>
    </lineage>
</organism>
<dbReference type="InterPro" id="IPR006027">
    <property type="entry name" value="NusB_RsmB_TIM44"/>
</dbReference>
<keyword evidence="2 6" id="KW-0889">Transcription antitermination</keyword>
<evidence type="ECO:0000313" key="9">
    <source>
        <dbReference type="Proteomes" id="UP000320048"/>
    </source>
</evidence>
<evidence type="ECO:0000313" key="8">
    <source>
        <dbReference type="EMBL" id="TMI78770.1"/>
    </source>
</evidence>
<keyword evidence="4 6" id="KW-0805">Transcription regulation</keyword>
<comment type="function">
    <text evidence="6">Involved in transcription antitermination. Required for transcription of ribosomal RNA (rRNA) genes. Binds specifically to the boxA antiterminator sequence of the ribosomal RNA (rrn) operons.</text>
</comment>
<dbReference type="PANTHER" id="PTHR11078">
    <property type="entry name" value="N UTILIZATION SUBSTANCE PROTEIN B-RELATED"/>
    <property type="match status" value="1"/>
</dbReference>
<dbReference type="InterPro" id="IPR035926">
    <property type="entry name" value="NusB-like_sf"/>
</dbReference>
<dbReference type="SUPFAM" id="SSF48013">
    <property type="entry name" value="NusB-like"/>
    <property type="match status" value="1"/>
</dbReference>
<protein>
    <recommendedName>
        <fullName evidence="6">Transcription antitermination protein NusB</fullName>
    </recommendedName>
    <alternativeName>
        <fullName evidence="6">Antitermination factor NusB</fullName>
    </alternativeName>
</protein>
<accession>A0A537J5G2</accession>
<keyword evidence="5 6" id="KW-0804">Transcription</keyword>
<evidence type="ECO:0000256" key="6">
    <source>
        <dbReference type="HAMAP-Rule" id="MF_00073"/>
    </source>
</evidence>
<dbReference type="GO" id="GO:0006353">
    <property type="term" value="P:DNA-templated transcription termination"/>
    <property type="evidence" value="ECO:0007669"/>
    <property type="project" value="UniProtKB-UniRule"/>
</dbReference>
<dbReference type="GO" id="GO:0005829">
    <property type="term" value="C:cytosol"/>
    <property type="evidence" value="ECO:0007669"/>
    <property type="project" value="TreeGrafter"/>
</dbReference>
<comment type="similarity">
    <text evidence="1 6">Belongs to the NusB family.</text>
</comment>
<evidence type="ECO:0000256" key="4">
    <source>
        <dbReference type="ARBA" id="ARBA00023015"/>
    </source>
</evidence>
<sequence length="140" mass="15428">MRRRAREAALQVLFQLDVGRLGLDDALASVAAPDWLPEDWALVVTLSEGTQAHLVEIDAQIARVAEHWTIDRMAAVDRNILRMALFELQHTPTPVRVIINEAVELAKQYSTEDSGRFVNGLLGHLVRSGVLPLVGQAADV</sequence>
<dbReference type="GO" id="GO:0003723">
    <property type="term" value="F:RNA binding"/>
    <property type="evidence" value="ECO:0007669"/>
    <property type="project" value="UniProtKB-UniRule"/>
</dbReference>
<dbReference type="EMBL" id="VBAO01000344">
    <property type="protein sequence ID" value="TMI78770.1"/>
    <property type="molecule type" value="Genomic_DNA"/>
</dbReference>